<dbReference type="HOGENOM" id="CLU_2616238_0_0_7"/>
<protein>
    <submittedName>
        <fullName evidence="1">Uncharacterized protein</fullName>
    </submittedName>
</protein>
<gene>
    <name evidence="1" type="ORF">DESAM_23131</name>
</gene>
<reference evidence="1 2" key="1">
    <citation type="submission" date="2012-10" db="EMBL/GenBank/DDBJ databases">
        <authorList>
            <person name="Genoscope - CEA"/>
        </authorList>
    </citation>
    <scope>NUCLEOTIDE SEQUENCE [LARGE SCALE GENOMIC DNA]</scope>
    <source>
        <strain evidence="2">AM13 / DSM 14728</strain>
    </source>
</reference>
<accession>L0RF56</accession>
<evidence type="ECO:0000313" key="2">
    <source>
        <dbReference type="Proteomes" id="UP000010808"/>
    </source>
</evidence>
<keyword evidence="2" id="KW-1185">Reference proteome</keyword>
<dbReference type="Proteomes" id="UP000010808">
    <property type="component" value="Chromosome"/>
</dbReference>
<sequence length="78" mass="8490">MFVILLLFCAGGFGKEEYADCSHNYYTDVGHESPCVQVCDLAYSYTQCRAQQGEAANILNLTGAIVIAPKLGINKDLI</sequence>
<name>L0RF56_9BACT</name>
<dbReference type="KEGG" id="dhy:DESAM_23131"/>
<organism evidence="1 2">
    <name type="scientific">Maridesulfovibrio hydrothermalis AM13 = DSM 14728</name>
    <dbReference type="NCBI Taxonomy" id="1121451"/>
    <lineage>
        <taxon>Bacteria</taxon>
        <taxon>Pseudomonadati</taxon>
        <taxon>Thermodesulfobacteriota</taxon>
        <taxon>Desulfovibrionia</taxon>
        <taxon>Desulfovibrionales</taxon>
        <taxon>Desulfovibrionaceae</taxon>
        <taxon>Maridesulfovibrio</taxon>
    </lineage>
</organism>
<evidence type="ECO:0000313" key="1">
    <source>
        <dbReference type="EMBL" id="CCO25398.1"/>
    </source>
</evidence>
<dbReference type="AlphaFoldDB" id="L0RF56"/>
<dbReference type="PATRIC" id="fig|1121451.3.peg.3335"/>
<proteinExistence type="predicted"/>
<dbReference type="EMBL" id="FO203522">
    <property type="protein sequence ID" value="CCO25398.1"/>
    <property type="molecule type" value="Genomic_DNA"/>
</dbReference>